<evidence type="ECO:0000313" key="3">
    <source>
        <dbReference type="Proteomes" id="UP001501126"/>
    </source>
</evidence>
<sequence>MKVFAFIAAFLFVSFFGFGQGNCVEETFLNIPANASSYGTRIWTGDDGYQFTATDARTDQSINGRCILVRNGSLSATGIPNGIGSLTITTERIFGSSGSGNLTITINGTNVGTIPYNGTVQTTTLSGINITGTFDIEITTPGNGDRIGIDDLSWTCYSNATPGNTIDVSSISSAPFTVNCTTTTAASGTVNFTSTGAFGATNVYTVQLSDATGDFSTPTDIGSLTSTANTGTISVTIPEGTASGTGYLVRVVSSDPVVEGNVVSSPFEIIQDGPCSASGPCVEESFTNISGTGTVSQYLTRTWVGDNGYSFTTTDSRIDQTTLNGRSVTIRDGMFSGSGITNGIGSLTLTTKREFAGGNGNLTITINGINVGTIPYSATAQTTTLSGIDIAGVFDIEISTPNNGDRISIDDLSWTCYSNATPGNSIDVSSISSVPFTVNCTTATIASGTIDFTSTGTFGATNVYTVQLSDATGDFSTPTDIGSLTSTADTGTISVTIPEGTVSGTGYLVRVVSSDPVVEGNVVSSPFEIIQEEPCSASGTPCVEETFSNIPADASSYGTRIWTGDNGYQFTATDARTDQSINGRCILVRNGSLSATGIPNGVGSLTITTERIFGSTGSGNLTITINGINVGTVPYDGTVQTTTISGINITGTFDIEIITPGNGDRIGIDDLSWTCFATSNTIDVNSISSVPFTVNCATVTGATGTINYTSTGTFHVTNVYTVQLSDASGGFSDPIVIGSLTSDANSGTISITIPEDITSGTGYLVRVVSSNPYLEGSALGTAFEIIQEEPCAGGLPNCSVPVWFEDFESYTNGEANPANLKWTTTAGNCDGEGAPGAENGNYWGVEDGEFRVNDIEGITCCSGAEGESDNIFLTENIDISGITELSLFISSRVAGNVECASCGSGGDYFDAQYSIDGGTWVSFSTICGASSSYTQSDCIDASLGSNLQIRIIVGNQANDENYYFDDIYVCPVSCDVILPVSLVDYYATSFGREVELNWVTESELNNESFTILHSTDGYQFQEIAEIGGAGTSSQRNKYSYIHKRPSNGINYYKLRSKDYDGTAYNKGIVSALVETNGLMYDELLGVALFEVASDFTVYSLEGKLVGEYANTNEVPLAIPGLFFIYDTKQGVSYKVVVP</sequence>
<evidence type="ECO:0000256" key="1">
    <source>
        <dbReference type="SAM" id="SignalP"/>
    </source>
</evidence>
<keyword evidence="3" id="KW-1185">Reference proteome</keyword>
<name>A0ABN1MSD4_9FLAO</name>
<dbReference type="EMBL" id="BAAAFH010000022">
    <property type="protein sequence ID" value="GAA0876183.1"/>
    <property type="molecule type" value="Genomic_DNA"/>
</dbReference>
<gene>
    <name evidence="2" type="ORF">GCM10009118_25930</name>
</gene>
<proteinExistence type="predicted"/>
<evidence type="ECO:0000313" key="2">
    <source>
        <dbReference type="EMBL" id="GAA0876183.1"/>
    </source>
</evidence>
<protein>
    <submittedName>
        <fullName evidence="2">Uncharacterized protein</fullName>
    </submittedName>
</protein>
<organism evidence="2 3">
    <name type="scientific">Wandonia haliotis</name>
    <dbReference type="NCBI Taxonomy" id="574963"/>
    <lineage>
        <taxon>Bacteria</taxon>
        <taxon>Pseudomonadati</taxon>
        <taxon>Bacteroidota</taxon>
        <taxon>Flavobacteriia</taxon>
        <taxon>Flavobacteriales</taxon>
        <taxon>Crocinitomicaceae</taxon>
        <taxon>Wandonia</taxon>
    </lineage>
</organism>
<keyword evidence="1" id="KW-0732">Signal</keyword>
<comment type="caution">
    <text evidence="2">The sequence shown here is derived from an EMBL/GenBank/DDBJ whole genome shotgun (WGS) entry which is preliminary data.</text>
</comment>
<feature type="chain" id="PRO_5046021965" evidence="1">
    <location>
        <begin position="20"/>
        <end position="1138"/>
    </location>
</feature>
<dbReference type="Proteomes" id="UP001501126">
    <property type="component" value="Unassembled WGS sequence"/>
</dbReference>
<accession>A0ABN1MSD4</accession>
<reference evidence="2 3" key="1">
    <citation type="journal article" date="2019" name="Int. J. Syst. Evol. Microbiol.">
        <title>The Global Catalogue of Microorganisms (GCM) 10K type strain sequencing project: providing services to taxonomists for standard genome sequencing and annotation.</title>
        <authorList>
            <consortium name="The Broad Institute Genomics Platform"/>
            <consortium name="The Broad Institute Genome Sequencing Center for Infectious Disease"/>
            <person name="Wu L."/>
            <person name="Ma J."/>
        </authorList>
    </citation>
    <scope>NUCLEOTIDE SEQUENCE [LARGE SCALE GENOMIC DNA]</scope>
    <source>
        <strain evidence="2 3">JCM 16083</strain>
    </source>
</reference>
<dbReference type="RefSeq" id="WP_343788485.1">
    <property type="nucleotide sequence ID" value="NZ_BAAAFH010000022.1"/>
</dbReference>
<feature type="signal peptide" evidence="1">
    <location>
        <begin position="1"/>
        <end position="19"/>
    </location>
</feature>